<keyword evidence="4" id="KW-1185">Reference proteome</keyword>
<feature type="domain" description="DUF6892" evidence="2">
    <location>
        <begin position="285"/>
        <end position="423"/>
    </location>
</feature>
<organism evidence="3 4">
    <name type="scientific">Nannocystis radixulma</name>
    <dbReference type="NCBI Taxonomy" id="2995305"/>
    <lineage>
        <taxon>Bacteria</taxon>
        <taxon>Pseudomonadati</taxon>
        <taxon>Myxococcota</taxon>
        <taxon>Polyangia</taxon>
        <taxon>Nannocystales</taxon>
        <taxon>Nannocystaceae</taxon>
        <taxon>Nannocystis</taxon>
    </lineage>
</organism>
<dbReference type="RefSeq" id="WP_271998818.1">
    <property type="nucleotide sequence ID" value="NZ_JAQNDN010000007.1"/>
</dbReference>
<accession>A0ABT5B4Y0</accession>
<feature type="region of interest" description="Disordered" evidence="1">
    <location>
        <begin position="223"/>
        <end position="257"/>
    </location>
</feature>
<dbReference type="Pfam" id="PF21832">
    <property type="entry name" value="DUF6892"/>
    <property type="match status" value="1"/>
</dbReference>
<protein>
    <recommendedName>
        <fullName evidence="2">DUF6892 domain-containing protein</fullName>
    </recommendedName>
</protein>
<name>A0ABT5B4Y0_9BACT</name>
<evidence type="ECO:0000256" key="1">
    <source>
        <dbReference type="SAM" id="MobiDB-lite"/>
    </source>
</evidence>
<feature type="compositionally biased region" description="Low complexity" evidence="1">
    <location>
        <begin position="235"/>
        <end position="246"/>
    </location>
</feature>
<dbReference type="Proteomes" id="UP001217838">
    <property type="component" value="Unassembled WGS sequence"/>
</dbReference>
<comment type="caution">
    <text evidence="3">The sequence shown here is derived from an EMBL/GenBank/DDBJ whole genome shotgun (WGS) entry which is preliminary data.</text>
</comment>
<evidence type="ECO:0000259" key="2">
    <source>
        <dbReference type="Pfam" id="PF21832"/>
    </source>
</evidence>
<gene>
    <name evidence="3" type="ORF">POL58_15450</name>
</gene>
<proteinExistence type="predicted"/>
<dbReference type="InterPro" id="IPR054187">
    <property type="entry name" value="DUF6892"/>
</dbReference>
<evidence type="ECO:0000313" key="4">
    <source>
        <dbReference type="Proteomes" id="UP001217838"/>
    </source>
</evidence>
<evidence type="ECO:0000313" key="3">
    <source>
        <dbReference type="EMBL" id="MDC0669146.1"/>
    </source>
</evidence>
<reference evidence="3 4" key="1">
    <citation type="submission" date="2022-11" db="EMBL/GenBank/DDBJ databases">
        <title>Minimal conservation of predation-associated metabolite biosynthetic gene clusters underscores biosynthetic potential of Myxococcota including descriptions for ten novel species: Archangium lansinium sp. nov., Myxococcus landrumus sp. nov., Nannocystis bai.</title>
        <authorList>
            <person name="Ahearne A."/>
            <person name="Stevens C."/>
            <person name="Dowd S."/>
        </authorList>
    </citation>
    <scope>NUCLEOTIDE SEQUENCE [LARGE SCALE GENOMIC DNA]</scope>
    <source>
        <strain evidence="3 4">NCELM</strain>
    </source>
</reference>
<dbReference type="EMBL" id="JAQNDN010000007">
    <property type="protein sequence ID" value="MDC0669146.1"/>
    <property type="molecule type" value="Genomic_DNA"/>
</dbReference>
<sequence>MTDRPPLTLAGLLEEELVIADDHARAADALAAAAADPAQHPLLGQAWGRLGGAFYYSDELADALGATKPVAALRAAAAGIAEHAGEVRAQLLAAAIELGDETGLRAVRSAAKRLLAIQFFGVKEFKHPQIGKLASDPLLVGAAIRALRRVQIPANQDTYDYDNRLLWALVSLVAVAGGEGAAEALEAVAIAAANDPEVRDRMVMPRLVAEKQREHVKAALERLSGSQKGPPPLPFLSAAPSLPAAEPEAKPGKGSKKPARIDDNLHFALLQALASAGQVKLPPMDDDGEQEMNPKVRKKLLAISIPPAFAAQLVKLTWSAGMPVQFSMYPFWSGEDDAFDVAHLLNLQPFTALEELDLELVAPNLDLAPLAGMARLKKLVLEAQVQSLAPLLELPGLAEVRVDYDDTDANRAVVTELQRRGVKLDRPR</sequence>